<reference evidence="7" key="1">
    <citation type="submission" date="2022-01" db="EMBL/GenBank/DDBJ databases">
        <authorList>
            <person name="King R."/>
        </authorList>
    </citation>
    <scope>NUCLEOTIDE SEQUENCE</scope>
</reference>
<feature type="transmembrane region" description="Helical" evidence="4">
    <location>
        <begin position="1322"/>
        <end position="1345"/>
    </location>
</feature>
<dbReference type="InterPro" id="IPR000884">
    <property type="entry name" value="TSP1_rpt"/>
</dbReference>
<evidence type="ECO:0000256" key="4">
    <source>
        <dbReference type="SAM" id="Phobius"/>
    </source>
</evidence>
<evidence type="ECO:0000256" key="1">
    <source>
        <dbReference type="ARBA" id="ARBA00022572"/>
    </source>
</evidence>
<dbReference type="PANTHER" id="PTHR24261">
    <property type="entry name" value="PLASMINOGEN-RELATED"/>
    <property type="match status" value="1"/>
</dbReference>
<dbReference type="SUPFAM" id="SSF48726">
    <property type="entry name" value="Immunoglobulin"/>
    <property type="match status" value="1"/>
</dbReference>
<keyword evidence="4" id="KW-0472">Membrane</keyword>
<dbReference type="InterPro" id="IPR050759">
    <property type="entry name" value="Serine_protease_kringle"/>
</dbReference>
<dbReference type="CDD" id="cd00108">
    <property type="entry name" value="KR"/>
    <property type="match status" value="1"/>
</dbReference>
<keyword evidence="4" id="KW-1133">Transmembrane helix</keyword>
<dbReference type="InterPro" id="IPR022041">
    <property type="entry name" value="Methyltransf_FA"/>
</dbReference>
<feature type="signal peptide" evidence="5">
    <location>
        <begin position="1"/>
        <end position="17"/>
    </location>
</feature>
<dbReference type="InterPro" id="IPR038178">
    <property type="entry name" value="Kringle_sf"/>
</dbReference>
<dbReference type="Pfam" id="PF12248">
    <property type="entry name" value="Methyltransf_FA"/>
    <property type="match status" value="1"/>
</dbReference>
<sequence length="1361" mass="156320">MLLTFLMIILNFQFTFCEEEPPPGPLTDLNVCKVSHLGLEYTGRIGKTESLVRCQSWTSSTPHQIRDDILDTNFPEGSKKLAKNYCRNPSKDPEGPWCYTMSTDLQYETCALPLCKFSQCKVTGPGMEYAGNHSKASSTRNCLKWNKDRNKVKENGSYTSIPKFNKALFPDESLSDAKRYCRNPSGDVAGPWCFVEDEDSGEIEKEYCNIPFCDDPDCLVFSKNSNTYMHYTDFNKTLVNLTFGVKLWDPDLYLQATARLVLSLLPLPLTGKEIEDAGIGLELLIANNYSTIRFGNKDKPEYEPTLGILKSTSFTMFSLSWHQGFISFGYEGKTKPIFLAEYRTKDNLLGYKMNKFNYYSVQGTNILWSFPFCKDDFECDAHTTTGSEFQQFWPLREKGAGYDLYVYVRAHHSACILFVLSPVLEYPYVKLTLSGQNNFTRISVVEYQGAPERGLLEIQLENVLDYWNWREFSISFFANIMSVYIEKPLGLQSIAEVYDEVFKNVRWFSVSSINTVAHWSFYCIPPPGANPPQAFLPECALNAQELNYGGTQDVTETGLPCVPWSSTKLTGEEIKFPNNTALEVWNYCRDPAEETKGTYCFAMSLYPEKTVSKTYCHIRKCKSEQCKIAGTAHDYSGTLKKTRSNRTCLTWVPNQSFRTRRTASELSSNFTTTKSPLLIPRDYRNVWNDTLFPENSAAKAENYCRNPSRIPSGSWCYTPDANVLEDSCNVRDCDKPDECIVILSTTQKSRKIFILPQWKETGHHGGLKFALKEWNPDYQDGINFRITPRHGLSSITLQIAADNNERIKLIKDDTVVEQKTIPHLIGAGRWTDLWLQMRRGEIMLGLEGIPNALFEWTSPNKHEEFEPIFLSYTSITGKPIGVSFKCDECHTENTTLMDFKHWFPIGLWAEEQATFNNFTVLVRGTGVIIIRLMRMIEFHSFYNLIIDTDYNQLSLLKIDNYSKRSILQIESVKNLMTTNSWTKYDIFFNETHFIMKKDNDTILYHKSRKPLLMYWFTIAPQMGWVTWAANCEPIDLDGPPRDGGWSQWSPWTCTAPCGGGDGYRTRTCSNPRPNISGRLCHGSATLTGVCNNFPCGDVNPETLEKIRDHLQHQNFSYVVREGASQWLRNDRDILKVVARDSPKAYYEWTLNGVFIKPEPNRVVFQKDDINIKFALSRDSGLYVCMLFRINKQRVVIRVISLAVIASDYNYDTRATRSLNIPCNSVILGYIYTDLRLKIYQNDKVYKDHGTTTLAAVNTFYFEHLNEEHSGDWKCVVEQRDLKLSWVTNYVKIDVKKAPNIYTNLMEDDLTRPIFGWMKSEKMVLFALFCIVAIVIILVVGFLILYKKYCTLHTTRNRRYGK</sequence>
<dbReference type="PROSITE" id="PS50070">
    <property type="entry name" value="KRINGLE_2"/>
    <property type="match status" value="4"/>
</dbReference>
<dbReference type="SUPFAM" id="SSF82895">
    <property type="entry name" value="TSP-1 type 1 repeat"/>
    <property type="match status" value="1"/>
</dbReference>
<dbReference type="SUPFAM" id="SSF57440">
    <property type="entry name" value="Kringle-like"/>
    <property type="match status" value="4"/>
</dbReference>
<dbReference type="Proteomes" id="UP001153636">
    <property type="component" value="Chromosome 6"/>
</dbReference>
<evidence type="ECO:0000256" key="5">
    <source>
        <dbReference type="SAM" id="SignalP"/>
    </source>
</evidence>
<proteinExistence type="predicted"/>
<dbReference type="InterPro" id="IPR036179">
    <property type="entry name" value="Ig-like_dom_sf"/>
</dbReference>
<keyword evidence="5" id="KW-0732">Signal</keyword>
<keyword evidence="4" id="KW-0812">Transmembrane</keyword>
<gene>
    <name evidence="7" type="ORF">PSYICH_LOCUS11982</name>
</gene>
<comment type="caution">
    <text evidence="3">Lacks conserved residue(s) required for the propagation of feature annotation.</text>
</comment>
<accession>A0A9P0D0S9</accession>
<feature type="chain" id="PRO_5040413491" description="Kringle domain-containing protein" evidence="5">
    <location>
        <begin position="18"/>
        <end position="1361"/>
    </location>
</feature>
<dbReference type="SMART" id="SM00209">
    <property type="entry name" value="TSP1"/>
    <property type="match status" value="1"/>
</dbReference>
<keyword evidence="2 3" id="KW-1015">Disulfide bond</keyword>
<dbReference type="PROSITE" id="PS00021">
    <property type="entry name" value="KRINGLE_1"/>
    <property type="match status" value="3"/>
</dbReference>
<evidence type="ECO:0000256" key="2">
    <source>
        <dbReference type="ARBA" id="ARBA00023157"/>
    </source>
</evidence>
<organism evidence="7 8">
    <name type="scientific">Psylliodes chrysocephalus</name>
    <dbReference type="NCBI Taxonomy" id="3402493"/>
    <lineage>
        <taxon>Eukaryota</taxon>
        <taxon>Metazoa</taxon>
        <taxon>Ecdysozoa</taxon>
        <taxon>Arthropoda</taxon>
        <taxon>Hexapoda</taxon>
        <taxon>Insecta</taxon>
        <taxon>Pterygota</taxon>
        <taxon>Neoptera</taxon>
        <taxon>Endopterygota</taxon>
        <taxon>Coleoptera</taxon>
        <taxon>Polyphaga</taxon>
        <taxon>Cucujiformia</taxon>
        <taxon>Chrysomeloidea</taxon>
        <taxon>Chrysomelidae</taxon>
        <taxon>Galerucinae</taxon>
        <taxon>Alticini</taxon>
        <taxon>Psylliodes</taxon>
    </lineage>
</organism>
<dbReference type="Pfam" id="PF00090">
    <property type="entry name" value="TSP_1"/>
    <property type="match status" value="1"/>
</dbReference>
<feature type="domain" description="Kringle" evidence="6">
    <location>
        <begin position="547"/>
        <end position="621"/>
    </location>
</feature>
<dbReference type="InterPro" id="IPR036383">
    <property type="entry name" value="TSP1_rpt_sf"/>
</dbReference>
<feature type="domain" description="Kringle" evidence="6">
    <location>
        <begin position="630"/>
        <end position="733"/>
    </location>
</feature>
<dbReference type="PROSITE" id="PS50092">
    <property type="entry name" value="TSP1"/>
    <property type="match status" value="1"/>
</dbReference>
<feature type="domain" description="Kringle" evidence="6">
    <location>
        <begin position="124"/>
        <end position="213"/>
    </location>
</feature>
<dbReference type="OrthoDB" id="1915767at2759"/>
<feature type="disulfide bond" evidence="3">
    <location>
        <begin position="561"/>
        <end position="600"/>
    </location>
</feature>
<dbReference type="PANTHER" id="PTHR24261:SF7">
    <property type="entry name" value="KRINGLE DOMAIN-CONTAINING PROTEIN"/>
    <property type="match status" value="1"/>
</dbReference>
<keyword evidence="1 3" id="KW-0420">Kringle</keyword>
<dbReference type="SMART" id="SM00130">
    <property type="entry name" value="KR"/>
    <property type="match status" value="4"/>
</dbReference>
<keyword evidence="8" id="KW-1185">Reference proteome</keyword>
<protein>
    <recommendedName>
        <fullName evidence="6">Kringle domain-containing protein</fullName>
    </recommendedName>
</protein>
<dbReference type="InterPro" id="IPR000001">
    <property type="entry name" value="Kringle"/>
</dbReference>
<evidence type="ECO:0000256" key="3">
    <source>
        <dbReference type="PROSITE-ProRule" id="PRU00121"/>
    </source>
</evidence>
<dbReference type="InterPro" id="IPR013806">
    <property type="entry name" value="Kringle-like"/>
</dbReference>
<evidence type="ECO:0000313" key="7">
    <source>
        <dbReference type="EMBL" id="CAH1112738.1"/>
    </source>
</evidence>
<dbReference type="InterPro" id="IPR018056">
    <property type="entry name" value="Kringle_CS"/>
</dbReference>
<feature type="domain" description="Kringle" evidence="6">
    <location>
        <begin position="38"/>
        <end position="115"/>
    </location>
</feature>
<dbReference type="Pfam" id="PF00051">
    <property type="entry name" value="Kringle"/>
    <property type="match status" value="3"/>
</dbReference>
<evidence type="ECO:0000259" key="6">
    <source>
        <dbReference type="PROSITE" id="PS50070"/>
    </source>
</evidence>
<dbReference type="FunFam" id="2.20.100.10:FF:000001">
    <property type="entry name" value="semaphorin-5A isoform X1"/>
    <property type="match status" value="1"/>
</dbReference>
<dbReference type="Gene3D" id="2.20.100.10">
    <property type="entry name" value="Thrombospondin type-1 (TSP1) repeat"/>
    <property type="match status" value="1"/>
</dbReference>
<dbReference type="Gene3D" id="2.40.20.10">
    <property type="entry name" value="Plasminogen Kringle 4"/>
    <property type="match status" value="4"/>
</dbReference>
<evidence type="ECO:0000313" key="8">
    <source>
        <dbReference type="Proteomes" id="UP001153636"/>
    </source>
</evidence>
<name>A0A9P0D0S9_9CUCU</name>
<dbReference type="EMBL" id="OV651818">
    <property type="protein sequence ID" value="CAH1112738.1"/>
    <property type="molecule type" value="Genomic_DNA"/>
</dbReference>